<sequence>MEIGSPNDERVRKNAEIIANSVESLDKSALMKEKKKKSIINVVRVNDLNVRDISISTDEKYLISCSEIKQEDVP</sequence>
<gene>
    <name evidence="1" type="ORF">LCGC14_1114290</name>
</gene>
<feature type="non-terminal residue" evidence="1">
    <location>
        <position position="74"/>
    </location>
</feature>
<protein>
    <submittedName>
        <fullName evidence="1">Uncharacterized protein</fullName>
    </submittedName>
</protein>
<evidence type="ECO:0000313" key="1">
    <source>
        <dbReference type="EMBL" id="KKN02770.1"/>
    </source>
</evidence>
<accession>A0A0F9M5W9</accession>
<dbReference type="AlphaFoldDB" id="A0A0F9M5W9"/>
<comment type="caution">
    <text evidence="1">The sequence shown here is derived from an EMBL/GenBank/DDBJ whole genome shotgun (WGS) entry which is preliminary data.</text>
</comment>
<organism evidence="1">
    <name type="scientific">marine sediment metagenome</name>
    <dbReference type="NCBI Taxonomy" id="412755"/>
    <lineage>
        <taxon>unclassified sequences</taxon>
        <taxon>metagenomes</taxon>
        <taxon>ecological metagenomes</taxon>
    </lineage>
</organism>
<name>A0A0F9M5W9_9ZZZZ</name>
<dbReference type="EMBL" id="LAZR01005108">
    <property type="protein sequence ID" value="KKN02770.1"/>
    <property type="molecule type" value="Genomic_DNA"/>
</dbReference>
<proteinExistence type="predicted"/>
<reference evidence="1" key="1">
    <citation type="journal article" date="2015" name="Nature">
        <title>Complex archaea that bridge the gap between prokaryotes and eukaryotes.</title>
        <authorList>
            <person name="Spang A."/>
            <person name="Saw J.H."/>
            <person name="Jorgensen S.L."/>
            <person name="Zaremba-Niedzwiedzka K."/>
            <person name="Martijn J."/>
            <person name="Lind A.E."/>
            <person name="van Eijk R."/>
            <person name="Schleper C."/>
            <person name="Guy L."/>
            <person name="Ettema T.J."/>
        </authorList>
    </citation>
    <scope>NUCLEOTIDE SEQUENCE</scope>
</reference>